<dbReference type="GO" id="GO:0006782">
    <property type="term" value="P:protoporphyrinogen IX biosynthetic process"/>
    <property type="evidence" value="ECO:0007669"/>
    <property type="project" value="UniProtKB-UniRule"/>
</dbReference>
<accession>A0AA96V824</accession>
<feature type="domain" description="Porphobilinogen deaminase N-terminal" evidence="5">
    <location>
        <begin position="3"/>
        <end position="203"/>
    </location>
</feature>
<dbReference type="InterPro" id="IPR022419">
    <property type="entry name" value="Porphobilin_deaminase_cofac_BS"/>
</dbReference>
<dbReference type="Gene3D" id="3.40.190.10">
    <property type="entry name" value="Periplasmic binding protein-like II"/>
    <property type="match status" value="2"/>
</dbReference>
<proteinExistence type="inferred from homology"/>
<organism evidence="7 8">
    <name type="scientific">Methanimicrococcus stummii</name>
    <dbReference type="NCBI Taxonomy" id="3028294"/>
    <lineage>
        <taxon>Archaea</taxon>
        <taxon>Methanobacteriati</taxon>
        <taxon>Methanobacteriota</taxon>
        <taxon>Stenosarchaea group</taxon>
        <taxon>Methanomicrobia</taxon>
        <taxon>Methanosarcinales</taxon>
        <taxon>Methanosarcinaceae</taxon>
        <taxon>Methanimicrococcus</taxon>
    </lineage>
</organism>
<dbReference type="Gene3D" id="3.30.160.40">
    <property type="entry name" value="Porphobilinogen deaminase, C-terminal domain"/>
    <property type="match status" value="1"/>
</dbReference>
<evidence type="ECO:0000256" key="4">
    <source>
        <dbReference type="HAMAP-Rule" id="MF_00260"/>
    </source>
</evidence>
<dbReference type="NCBIfam" id="TIGR00212">
    <property type="entry name" value="hemC"/>
    <property type="match status" value="1"/>
</dbReference>
<dbReference type="PANTHER" id="PTHR11557:SF0">
    <property type="entry name" value="PORPHOBILINOGEN DEAMINASE"/>
    <property type="match status" value="1"/>
</dbReference>
<evidence type="ECO:0000256" key="3">
    <source>
        <dbReference type="ARBA" id="ARBA00023244"/>
    </source>
</evidence>
<evidence type="ECO:0000259" key="6">
    <source>
        <dbReference type="Pfam" id="PF03900"/>
    </source>
</evidence>
<comment type="miscellaneous">
    <text evidence="4">The porphobilinogen subunits are added to the dipyrromethane group.</text>
</comment>
<comment type="catalytic activity">
    <reaction evidence="4">
        <text>4 porphobilinogen + H2O = hydroxymethylbilane + 4 NH4(+)</text>
        <dbReference type="Rhea" id="RHEA:13185"/>
        <dbReference type="ChEBI" id="CHEBI:15377"/>
        <dbReference type="ChEBI" id="CHEBI:28938"/>
        <dbReference type="ChEBI" id="CHEBI:57845"/>
        <dbReference type="ChEBI" id="CHEBI:58126"/>
        <dbReference type="EC" id="2.5.1.61"/>
    </reaction>
</comment>
<dbReference type="PIRSF" id="PIRSF001438">
    <property type="entry name" value="4pyrrol_synth_OHMeBilane_synth"/>
    <property type="match status" value="1"/>
</dbReference>
<dbReference type="PANTHER" id="PTHR11557">
    <property type="entry name" value="PORPHOBILINOGEN DEAMINASE"/>
    <property type="match status" value="1"/>
</dbReference>
<evidence type="ECO:0000256" key="1">
    <source>
        <dbReference type="ARBA" id="ARBA00005638"/>
    </source>
</evidence>
<dbReference type="GO" id="GO:0004418">
    <property type="term" value="F:hydroxymethylbilane synthase activity"/>
    <property type="evidence" value="ECO:0007669"/>
    <property type="project" value="UniProtKB-UniRule"/>
</dbReference>
<evidence type="ECO:0000313" key="7">
    <source>
        <dbReference type="EMBL" id="WNY27928.1"/>
    </source>
</evidence>
<evidence type="ECO:0000256" key="2">
    <source>
        <dbReference type="ARBA" id="ARBA00022679"/>
    </source>
</evidence>
<sequence length="317" mass="35041">MMIIGTRGSRLALVQTRKVAALLKEKGFETEEQIIKTDGDRFTDRPLYQVSTGVGAFVRELDDAMIADGIEIAVHSMKDLPTIRPPELITAAVLPRDSPYDVLLTKDGLTIDELPKNAVIGTSSMRRRAQLMRYRPDLEIAELRGNIDTRLRKLEEGQYDGIILAEAGLERMGWDDMVRTRLPIDDFIPSPNQGTVAVAALSGTPAVDAVSLLNDEKSQIETRIERIVVTDLEGGCTTPIGAYAKFESSGKKIRVRAEVLSCDGTKSIRVDEKISADDWEEEAEKLGKYLADSGGKMLAEDAICYIQELKNQKEQAE</sequence>
<dbReference type="Pfam" id="PF03900">
    <property type="entry name" value="Porphobil_deamC"/>
    <property type="match status" value="1"/>
</dbReference>
<dbReference type="Pfam" id="PF01379">
    <property type="entry name" value="Porphobil_deam"/>
    <property type="match status" value="1"/>
</dbReference>
<evidence type="ECO:0000259" key="5">
    <source>
        <dbReference type="Pfam" id="PF01379"/>
    </source>
</evidence>
<dbReference type="Proteomes" id="UP001302662">
    <property type="component" value="Chromosome"/>
</dbReference>
<dbReference type="GO" id="GO:0005737">
    <property type="term" value="C:cytoplasm"/>
    <property type="evidence" value="ECO:0007669"/>
    <property type="project" value="UniProtKB-UniRule"/>
</dbReference>
<dbReference type="PROSITE" id="PS00533">
    <property type="entry name" value="PORPHOBILINOGEN_DEAM"/>
    <property type="match status" value="1"/>
</dbReference>
<reference evidence="7 8" key="1">
    <citation type="submission" date="2023-07" db="EMBL/GenBank/DDBJ databases">
        <title>Closed genome sequence of Methanimicrococcus sp. Es2.</title>
        <authorList>
            <person name="Protasov E."/>
            <person name="Platt K."/>
            <person name="Reeh H."/>
            <person name="Poehlein A."/>
            <person name="Daniel R."/>
            <person name="Brune A."/>
        </authorList>
    </citation>
    <scope>NUCLEOTIDE SEQUENCE [LARGE SCALE GENOMIC DNA]</scope>
    <source>
        <strain evidence="7 8">Es2</strain>
    </source>
</reference>
<evidence type="ECO:0000313" key="8">
    <source>
        <dbReference type="Proteomes" id="UP001302662"/>
    </source>
</evidence>
<dbReference type="SUPFAM" id="SSF54782">
    <property type="entry name" value="Porphobilinogen deaminase (hydroxymethylbilane synthase), C-terminal domain"/>
    <property type="match status" value="1"/>
</dbReference>
<feature type="modified residue" description="S-(dipyrrolylmethanemethyl)cysteine" evidence="4">
    <location>
        <position position="236"/>
    </location>
</feature>
<keyword evidence="2 4" id="KW-0808">Transferase</keyword>
<dbReference type="InterPro" id="IPR022418">
    <property type="entry name" value="Porphobilinogen_deaminase_C"/>
</dbReference>
<dbReference type="EC" id="2.5.1.61" evidence="4"/>
<dbReference type="KEGG" id="mees:MmiEs2_01070"/>
<name>A0AA96V824_9EURY</name>
<dbReference type="FunFam" id="3.40.190.10:FF:000005">
    <property type="entry name" value="Porphobilinogen deaminase"/>
    <property type="match status" value="1"/>
</dbReference>
<dbReference type="AlphaFoldDB" id="A0AA96V824"/>
<dbReference type="SUPFAM" id="SSF53850">
    <property type="entry name" value="Periplasmic binding protein-like II"/>
    <property type="match status" value="1"/>
</dbReference>
<comment type="similarity">
    <text evidence="1 4">Belongs to the HMBS family.</text>
</comment>
<dbReference type="InterPro" id="IPR022417">
    <property type="entry name" value="Porphobilin_deaminase_N"/>
</dbReference>
<dbReference type="InterPro" id="IPR000860">
    <property type="entry name" value="HemC"/>
</dbReference>
<dbReference type="PRINTS" id="PR00151">
    <property type="entry name" value="PORPHBDMNASE"/>
</dbReference>
<protein>
    <recommendedName>
        <fullName evidence="4">Probable porphobilinogen deaminase</fullName>
        <shortName evidence="4">PBG</shortName>
        <ecNumber evidence="4">2.5.1.61</ecNumber>
    </recommendedName>
    <alternativeName>
        <fullName evidence="4">Hydroxymethylbilane synthase</fullName>
        <shortName evidence="4">HMBS</shortName>
    </alternativeName>
    <alternativeName>
        <fullName evidence="4">Pre-uroporphyrinogen synthase</fullName>
    </alternativeName>
</protein>
<gene>
    <name evidence="4 7" type="primary">hemC</name>
    <name evidence="7" type="ORF">MmiEs2_01070</name>
</gene>
<comment type="function">
    <text evidence="4">Tetrapolymerization of the monopyrrole PBG into the hydroxymethylbilane pre-uroporphyrinogen in several discrete steps.</text>
</comment>
<comment type="cofactor">
    <cofactor evidence="4">
        <name>dipyrromethane</name>
        <dbReference type="ChEBI" id="CHEBI:60342"/>
    </cofactor>
    <text evidence="4">Binds 1 dipyrromethane group covalently.</text>
</comment>
<dbReference type="InterPro" id="IPR036803">
    <property type="entry name" value="Porphobilinogen_deaminase_C_sf"/>
</dbReference>
<dbReference type="HAMAP" id="MF_00260">
    <property type="entry name" value="Porphobil_deam"/>
    <property type="match status" value="1"/>
</dbReference>
<keyword evidence="8" id="KW-1185">Reference proteome</keyword>
<feature type="domain" description="Porphobilinogen deaminase C-terminal" evidence="6">
    <location>
        <begin position="222"/>
        <end position="292"/>
    </location>
</feature>
<dbReference type="EMBL" id="CP131062">
    <property type="protein sequence ID" value="WNY27928.1"/>
    <property type="molecule type" value="Genomic_DNA"/>
</dbReference>
<keyword evidence="3 4" id="KW-0627">Porphyrin biosynthesis</keyword>